<dbReference type="PANTHER" id="PTHR41164">
    <property type="entry name" value="CURLI PRODUCTION ASSEMBLY/TRANSPORT COMPONENT CSGG"/>
    <property type="match status" value="1"/>
</dbReference>
<keyword evidence="5" id="KW-0449">Lipoprotein</keyword>
<evidence type="ECO:0000256" key="2">
    <source>
        <dbReference type="ARBA" id="ARBA00022729"/>
    </source>
</evidence>
<evidence type="ECO:0000313" key="8">
    <source>
        <dbReference type="Proteomes" id="UP001297092"/>
    </source>
</evidence>
<name>A0ABS5S509_9FLAO</name>
<dbReference type="EMBL" id="JAHCTB010000003">
    <property type="protein sequence ID" value="MBT0608274.1"/>
    <property type="molecule type" value="Genomic_DNA"/>
</dbReference>
<evidence type="ECO:0000256" key="3">
    <source>
        <dbReference type="ARBA" id="ARBA00023136"/>
    </source>
</evidence>
<reference evidence="7 8" key="1">
    <citation type="submission" date="2021-05" db="EMBL/GenBank/DDBJ databases">
        <title>Aequorivita echinoideorum JCM 30378 genome.</title>
        <authorList>
            <person name="Zhang H."/>
            <person name="Li C."/>
        </authorList>
    </citation>
    <scope>NUCLEOTIDE SEQUENCE [LARGE SCALE GENOMIC DNA]</scope>
    <source>
        <strain evidence="7 8">JCM30378</strain>
    </source>
</reference>
<dbReference type="RefSeq" id="WP_214113141.1">
    <property type="nucleotide sequence ID" value="NZ_JAHCTB010000003.1"/>
</dbReference>
<sequence length="474" mass="53252">MLFFRRIFLLLLLGFNLNSCGTYFNQPIQQQNARIGELTPKSTVLQEFPLPIEPVVVGVYNFKDQTGQYKSVENGSTFSTAVSQGATTMLVKALEDSKWFTPIERENLGNLLNERNIIRTTREEYRKNNNPNEPNLPPLLYAGVLLEGGIISYDSNIVTGGLGARYFGVGGSTQYREDRITVYLRAVSTSNGKILKTVYVSKTILSQAVNASLFRYVNFQRLLEVETGFTKNEPVQLAMKDAIEKSVEALIIEGIEDKLWSTKDGEQTNKALIEVYQKEKKLEEATLLYDREQTPKDFQNVFSAMGSAPLLNGDYSKKRLGLSYGLGYSRKITSNLDLSLKANHLTLEGGNTYSKDFVEASLNADIFILPYEKFTPYVYGGVGYLFDLDERQNAIRKINPVFKLQVGAGLLFLVSSRVGIKAFAENNFTFSDELDLAVNGKRDDFYYNFGIGLNYYFGRSSTVKILDTGTKTLE</sequence>
<dbReference type="PANTHER" id="PTHR41164:SF1">
    <property type="entry name" value="CURLI PRODUCTION ASSEMBLY_TRANSPORT COMPONENT CSGG"/>
    <property type="match status" value="1"/>
</dbReference>
<dbReference type="SUPFAM" id="SSF56925">
    <property type="entry name" value="OMPA-like"/>
    <property type="match status" value="1"/>
</dbReference>
<comment type="caution">
    <text evidence="7">The sequence shown here is derived from an EMBL/GenBank/DDBJ whole genome shotgun (WGS) entry which is preliminary data.</text>
</comment>
<protein>
    <recommendedName>
        <fullName evidence="9">Curli production assembly/transport component CsgG</fullName>
    </recommendedName>
</protein>
<gene>
    <name evidence="7" type="ORF">KIV10_08780</name>
</gene>
<feature type="chain" id="PRO_5045720128" description="Curli production assembly/transport component CsgG" evidence="6">
    <location>
        <begin position="22"/>
        <end position="474"/>
    </location>
</feature>
<organism evidence="7 8">
    <name type="scientific">Aequorivita echinoideorum</name>
    <dbReference type="NCBI Taxonomy" id="1549647"/>
    <lineage>
        <taxon>Bacteria</taxon>
        <taxon>Pseudomonadati</taxon>
        <taxon>Bacteroidota</taxon>
        <taxon>Flavobacteriia</taxon>
        <taxon>Flavobacteriales</taxon>
        <taxon>Flavobacteriaceae</taxon>
        <taxon>Aequorivita</taxon>
    </lineage>
</organism>
<evidence type="ECO:0000256" key="6">
    <source>
        <dbReference type="SAM" id="SignalP"/>
    </source>
</evidence>
<keyword evidence="2 6" id="KW-0732">Signal</keyword>
<dbReference type="Proteomes" id="UP001297092">
    <property type="component" value="Unassembled WGS sequence"/>
</dbReference>
<evidence type="ECO:0000256" key="5">
    <source>
        <dbReference type="ARBA" id="ARBA00023288"/>
    </source>
</evidence>
<evidence type="ECO:0000256" key="1">
    <source>
        <dbReference type="ARBA" id="ARBA00022475"/>
    </source>
</evidence>
<evidence type="ECO:0008006" key="9">
    <source>
        <dbReference type="Google" id="ProtNLM"/>
    </source>
</evidence>
<evidence type="ECO:0000256" key="4">
    <source>
        <dbReference type="ARBA" id="ARBA00023139"/>
    </source>
</evidence>
<dbReference type="InterPro" id="IPR011250">
    <property type="entry name" value="OMP/PagP_B-barrel"/>
</dbReference>
<feature type="signal peptide" evidence="6">
    <location>
        <begin position="1"/>
        <end position="21"/>
    </location>
</feature>
<keyword evidence="3" id="KW-0472">Membrane</keyword>
<dbReference type="Pfam" id="PF03783">
    <property type="entry name" value="CsgG"/>
    <property type="match status" value="1"/>
</dbReference>
<keyword evidence="4" id="KW-0564">Palmitate</keyword>
<dbReference type="Gene3D" id="3.40.50.10610">
    <property type="entry name" value="ABC-type transport auxiliary lipoprotein component"/>
    <property type="match status" value="2"/>
</dbReference>
<keyword evidence="8" id="KW-1185">Reference proteome</keyword>
<dbReference type="Gene3D" id="2.40.160.20">
    <property type="match status" value="1"/>
</dbReference>
<accession>A0ABS5S509</accession>
<dbReference type="InterPro" id="IPR005534">
    <property type="entry name" value="Curli_assmbl/transp-comp_CsgG"/>
</dbReference>
<keyword evidence="1" id="KW-1003">Cell membrane</keyword>
<proteinExistence type="predicted"/>
<evidence type="ECO:0000313" key="7">
    <source>
        <dbReference type="EMBL" id="MBT0608274.1"/>
    </source>
</evidence>